<dbReference type="GO" id="GO:0004134">
    <property type="term" value="F:4-alpha-glucanotransferase activity"/>
    <property type="evidence" value="ECO:0007669"/>
    <property type="project" value="UniProtKB-EC"/>
</dbReference>
<dbReference type="Pfam" id="PF21226">
    <property type="entry name" value="MalQ_N"/>
    <property type="match status" value="1"/>
</dbReference>
<proteinExistence type="inferred from homology"/>
<dbReference type="EC" id="2.4.1.25" evidence="3 10"/>
<name>A0A3D9L9R2_9MICC</name>
<dbReference type="EMBL" id="QREH01000001">
    <property type="protein sequence ID" value="REE03091.1"/>
    <property type="molecule type" value="Genomic_DNA"/>
</dbReference>
<feature type="domain" description="MalQ N-terminal beta-sandwich" evidence="11">
    <location>
        <begin position="71"/>
        <end position="162"/>
    </location>
</feature>
<evidence type="ECO:0000256" key="3">
    <source>
        <dbReference type="ARBA" id="ARBA00012560"/>
    </source>
</evidence>
<evidence type="ECO:0000313" key="12">
    <source>
        <dbReference type="EMBL" id="REE03091.1"/>
    </source>
</evidence>
<dbReference type="RefSeq" id="WP_115931272.1">
    <property type="nucleotide sequence ID" value="NZ_QREH01000001.1"/>
</dbReference>
<dbReference type="Pfam" id="PF02446">
    <property type="entry name" value="Glyco_hydro_77"/>
    <property type="match status" value="1"/>
</dbReference>
<dbReference type="PANTHER" id="PTHR32438:SF5">
    <property type="entry name" value="4-ALPHA-GLUCANOTRANSFERASE DPE1, CHLOROPLASTIC_AMYLOPLASTIC"/>
    <property type="match status" value="1"/>
</dbReference>
<dbReference type="InterPro" id="IPR003385">
    <property type="entry name" value="Glyco_hydro_77"/>
</dbReference>
<evidence type="ECO:0000313" key="13">
    <source>
        <dbReference type="Proteomes" id="UP000256727"/>
    </source>
</evidence>
<evidence type="ECO:0000256" key="8">
    <source>
        <dbReference type="ARBA" id="ARBA00031423"/>
    </source>
</evidence>
<dbReference type="InterPro" id="IPR017853">
    <property type="entry name" value="GH"/>
</dbReference>
<comment type="catalytic activity">
    <reaction evidence="1 10">
        <text>Transfers a segment of a (1-&gt;4)-alpha-D-glucan to a new position in an acceptor, which may be glucose or a (1-&gt;4)-alpha-D-glucan.</text>
        <dbReference type="EC" id="2.4.1.25"/>
    </reaction>
</comment>
<accession>A0A3D9L9R2</accession>
<evidence type="ECO:0000256" key="2">
    <source>
        <dbReference type="ARBA" id="ARBA00005684"/>
    </source>
</evidence>
<dbReference type="PANTHER" id="PTHR32438">
    <property type="entry name" value="4-ALPHA-GLUCANOTRANSFERASE DPE1, CHLOROPLASTIC/AMYLOPLASTIC"/>
    <property type="match status" value="1"/>
</dbReference>
<evidence type="ECO:0000256" key="9">
    <source>
        <dbReference type="ARBA" id="ARBA00031501"/>
    </source>
</evidence>
<dbReference type="NCBIfam" id="TIGR00217">
    <property type="entry name" value="malQ"/>
    <property type="match status" value="1"/>
</dbReference>
<comment type="similarity">
    <text evidence="2 10">Belongs to the disproportionating enzyme family.</text>
</comment>
<gene>
    <name evidence="12" type="ORF">C8E99_0891</name>
</gene>
<organism evidence="12 13">
    <name type="scientific">Citricoccus muralis</name>
    <dbReference type="NCBI Taxonomy" id="169134"/>
    <lineage>
        <taxon>Bacteria</taxon>
        <taxon>Bacillati</taxon>
        <taxon>Actinomycetota</taxon>
        <taxon>Actinomycetes</taxon>
        <taxon>Micrococcales</taxon>
        <taxon>Micrococcaceae</taxon>
        <taxon>Citricoccus</taxon>
    </lineage>
</organism>
<dbReference type="GO" id="GO:0005975">
    <property type="term" value="P:carbohydrate metabolic process"/>
    <property type="evidence" value="ECO:0007669"/>
    <property type="project" value="InterPro"/>
</dbReference>
<evidence type="ECO:0000256" key="4">
    <source>
        <dbReference type="ARBA" id="ARBA00020295"/>
    </source>
</evidence>
<sequence>MTEARDLLQRLAHAYGIQTSYRGHDGHEHPVSDLTLTTVLAALGCTVEPDGTAGLEVALERRRLAPWRRMLPHTTVSHAGSGSSVQVHVPHGSAVTVEALLETGETRPLEQLEDFTEPQDIDGELIGQATFRLPRDLPVGWHRLGARVEDGNEVEATLVVTPERLTTADRYRRQRGWGLSVQLYSARSSTSWGLGDFRDLAALAVQTAAHGGDYVLSNPLHATAPQPPVVSSPYSPSTRRFTNPMYLRIEDLAEYAALDPRARREVDGLAAALQADNATADSLDRNAATAAKLTALRRLHQVTPTPERARAYRAYRELEGQGLEDFALWCALRSVFDATDPIWRDPEFTPGGRLAERYRHELAEDIDFHRWMQWLCDTQLATAQQAAREAGMRLGLMQDLAVGADRNNADAWMLQDQLVASMSVGAPPDMYNQRGQDWSQSPWHPERLAETGYRAYRDMLRSMLRHAGGIRVDHILGLFRLWWIPVGQSPTEGAYVTYDHEAMIGILALEAERAGAVVVGEDLGTFEPWVQDYLAHRGLLGTSILWFEQEDGRPRPPQDYRVQCLSSVNTHDLPPTAGYLAGSHLDLRERLDLVAGDPHAERDRAGAERRAFLQAVVEAGFLSADAAASLTSTTPITSITAADSADPAVVADIVVALHRYLAQAPSLLHGIALVDAVGERRIQNQPGTQQHEYPNWEIPLADAIGRPVLIDDLDAVPGFARLLDAVHHELNSGPTSDRQPDNGIPTP</sequence>
<evidence type="ECO:0000256" key="5">
    <source>
        <dbReference type="ARBA" id="ARBA00022676"/>
    </source>
</evidence>
<keyword evidence="13" id="KW-1185">Reference proteome</keyword>
<dbReference type="OrthoDB" id="9811841at2"/>
<evidence type="ECO:0000256" key="1">
    <source>
        <dbReference type="ARBA" id="ARBA00000439"/>
    </source>
</evidence>
<dbReference type="Gene3D" id="3.20.20.80">
    <property type="entry name" value="Glycosidases"/>
    <property type="match status" value="1"/>
</dbReference>
<protein>
    <recommendedName>
        <fullName evidence="4 10">4-alpha-glucanotransferase</fullName>
        <ecNumber evidence="3 10">2.4.1.25</ecNumber>
    </recommendedName>
    <alternativeName>
        <fullName evidence="8 10">Amylomaltase</fullName>
    </alternativeName>
    <alternativeName>
        <fullName evidence="9 10">Disproportionating enzyme</fullName>
    </alternativeName>
</protein>
<dbReference type="SUPFAM" id="SSF51445">
    <property type="entry name" value="(Trans)glycosidases"/>
    <property type="match status" value="1"/>
</dbReference>
<keyword evidence="6 10" id="KW-0808">Transferase</keyword>
<dbReference type="Proteomes" id="UP000256727">
    <property type="component" value="Unassembled WGS sequence"/>
</dbReference>
<comment type="caution">
    <text evidence="12">The sequence shown here is derived from an EMBL/GenBank/DDBJ whole genome shotgun (WGS) entry which is preliminary data.</text>
</comment>
<keyword evidence="7 10" id="KW-0119">Carbohydrate metabolism</keyword>
<evidence type="ECO:0000259" key="11">
    <source>
        <dbReference type="Pfam" id="PF21226"/>
    </source>
</evidence>
<dbReference type="InterPro" id="IPR048458">
    <property type="entry name" value="MalQ_N"/>
</dbReference>
<dbReference type="AlphaFoldDB" id="A0A3D9L9R2"/>
<evidence type="ECO:0000256" key="6">
    <source>
        <dbReference type="ARBA" id="ARBA00022679"/>
    </source>
</evidence>
<evidence type="ECO:0000256" key="10">
    <source>
        <dbReference type="RuleBase" id="RU361207"/>
    </source>
</evidence>
<evidence type="ECO:0000256" key="7">
    <source>
        <dbReference type="ARBA" id="ARBA00023277"/>
    </source>
</evidence>
<reference evidence="12 13" key="1">
    <citation type="submission" date="2018-07" db="EMBL/GenBank/DDBJ databases">
        <title>Sequencing the genomes of 1000 actinobacteria strains.</title>
        <authorList>
            <person name="Klenk H.-P."/>
        </authorList>
    </citation>
    <scope>NUCLEOTIDE SEQUENCE [LARGE SCALE GENOMIC DNA]</scope>
    <source>
        <strain evidence="12 13">DSM 14442</strain>
    </source>
</reference>
<keyword evidence="5 10" id="KW-0328">Glycosyltransferase</keyword>